<dbReference type="GO" id="GO:0043005">
    <property type="term" value="C:neuron projection"/>
    <property type="evidence" value="ECO:0007669"/>
    <property type="project" value="TreeGrafter"/>
</dbReference>
<keyword evidence="8 9" id="KW-0807">Transducer</keyword>
<gene>
    <name evidence="12" type="ORF">E2986_11102</name>
</gene>
<organism evidence="12 13">
    <name type="scientific">Frieseomelitta varia</name>
    <dbReference type="NCBI Taxonomy" id="561572"/>
    <lineage>
        <taxon>Eukaryota</taxon>
        <taxon>Metazoa</taxon>
        <taxon>Ecdysozoa</taxon>
        <taxon>Arthropoda</taxon>
        <taxon>Hexapoda</taxon>
        <taxon>Insecta</taxon>
        <taxon>Pterygota</taxon>
        <taxon>Neoptera</taxon>
        <taxon>Endopterygota</taxon>
        <taxon>Hymenoptera</taxon>
        <taxon>Apocrita</taxon>
        <taxon>Aculeata</taxon>
        <taxon>Apoidea</taxon>
        <taxon>Anthophila</taxon>
        <taxon>Apidae</taxon>
        <taxon>Frieseomelitta</taxon>
    </lineage>
</organism>
<evidence type="ECO:0000256" key="7">
    <source>
        <dbReference type="ARBA" id="ARBA00023170"/>
    </source>
</evidence>
<keyword evidence="5 9" id="KW-0297">G-protein coupled receptor</keyword>
<evidence type="ECO:0000256" key="8">
    <source>
        <dbReference type="ARBA" id="ARBA00023224"/>
    </source>
</evidence>
<dbReference type="Proteomes" id="UP000655588">
    <property type="component" value="Unassembled WGS sequence"/>
</dbReference>
<evidence type="ECO:0000256" key="6">
    <source>
        <dbReference type="ARBA" id="ARBA00023136"/>
    </source>
</evidence>
<dbReference type="SMART" id="SM01381">
    <property type="entry name" value="7TM_GPCR_Srsx"/>
    <property type="match status" value="1"/>
</dbReference>
<feature type="domain" description="G-protein coupled receptors family 1 profile" evidence="11">
    <location>
        <begin position="94"/>
        <end position="355"/>
    </location>
</feature>
<sequence length="464" mass="53423">MGSIDVMKCHCLIWEEFEIDESNSENVPQRRAAMNMDVQVNGSLERLQEFEVWNLTNPKDCDYFAESQSVFSTKWFRGIICFLYSIIFVIALTGNGLVCYVVHSSPRMKTVTNLFIVNLAVGDILMALFCVPTSSISTLILQYWPFGPELCPTVIYLQAVSVLVSAYTLVAISIDRYIAIMWPLKPRLSKRQAQLLILAVWMLAMVISLPIAVVSKLFQPSRQYERCNQYICVEVWPSMENKYYYSIALLVLQYVIPITVLMFTYTSIAVMVWGKRPPGEAENVRDQRMARSKRKMIKMMVTVVIVFTICWLPFNILNLIMDNNETLGSWTGLPFVWMVLHWLSMSHSCYNPVIYCWMNARFRTGFIIAIVRLPGVHRILHRERQRDNHNASTMGIPLTGINDSSQSVLRRMNTCTTYISVRRKTNGNHTAPARSASIRNDFRPAAQPLQRQFTYLESHSEEQL</sequence>
<keyword evidence="3 9" id="KW-0812">Transmembrane</keyword>
<dbReference type="CDD" id="cd15392">
    <property type="entry name" value="7tmA_PR4-like"/>
    <property type="match status" value="1"/>
</dbReference>
<keyword evidence="4 10" id="KW-1133">Transmembrane helix</keyword>
<dbReference type="PROSITE" id="PS50262">
    <property type="entry name" value="G_PROTEIN_RECEP_F1_2"/>
    <property type="match status" value="1"/>
</dbReference>
<reference evidence="12" key="1">
    <citation type="submission" date="2019-11" db="EMBL/GenBank/DDBJ databases">
        <title>The nuclear and mitochondrial genomes of Frieseomelitta varia - a highly eusocial stingless bee (Meliponini) with a permanently sterile worker caste.</title>
        <authorList>
            <person name="Freitas F.C.P."/>
            <person name="Lourenco A.P."/>
            <person name="Nunes F.M.F."/>
            <person name="Paschoal A.R."/>
            <person name="Abreu F.C.P."/>
            <person name="Barbin F.O."/>
            <person name="Bataglia L."/>
            <person name="Cardoso-Junior C.A.M."/>
            <person name="Cervoni M.S."/>
            <person name="Silva S.R."/>
            <person name="Dalarmi F."/>
            <person name="Del Lama M.A."/>
            <person name="Depintor T.S."/>
            <person name="Ferreira K.M."/>
            <person name="Goria P.S."/>
            <person name="Jaskot M.C."/>
            <person name="Lago D.C."/>
            <person name="Luna-Lucena D."/>
            <person name="Moda L.M."/>
            <person name="Nascimento L."/>
            <person name="Pedrino M."/>
            <person name="Rabico F.O."/>
            <person name="Sanches F.C."/>
            <person name="Santos D.E."/>
            <person name="Santos C.G."/>
            <person name="Vieira J."/>
            <person name="Lopes T.F."/>
            <person name="Barchuk A.R."/>
            <person name="Hartfelder K."/>
            <person name="Simoes Z.L.P."/>
            <person name="Bitondi M.M.G."/>
            <person name="Pinheiro D.G."/>
        </authorList>
    </citation>
    <scope>NUCLEOTIDE SEQUENCE</scope>
    <source>
        <strain evidence="12">USP_RPSP 00005682</strain>
        <tissue evidence="12">Whole individual</tissue>
    </source>
</reference>
<dbReference type="EMBL" id="WNWW01000160">
    <property type="protein sequence ID" value="KAF3429516.1"/>
    <property type="molecule type" value="Genomic_DNA"/>
</dbReference>
<dbReference type="GO" id="GO:0042923">
    <property type="term" value="F:neuropeptide binding"/>
    <property type="evidence" value="ECO:0007669"/>
    <property type="project" value="TreeGrafter"/>
</dbReference>
<evidence type="ECO:0000256" key="2">
    <source>
        <dbReference type="ARBA" id="ARBA00010663"/>
    </source>
</evidence>
<dbReference type="AlphaFoldDB" id="A0A833SCL2"/>
<keyword evidence="6 10" id="KW-0472">Membrane</keyword>
<dbReference type="InterPro" id="IPR000611">
    <property type="entry name" value="NPY_rcpt"/>
</dbReference>
<dbReference type="PRINTS" id="PR00237">
    <property type="entry name" value="GPCRRHODOPSN"/>
</dbReference>
<evidence type="ECO:0000259" key="11">
    <source>
        <dbReference type="PROSITE" id="PS50262"/>
    </source>
</evidence>
<dbReference type="InterPro" id="IPR000276">
    <property type="entry name" value="GPCR_Rhodpsn"/>
</dbReference>
<dbReference type="InterPro" id="IPR017452">
    <property type="entry name" value="GPCR_Rhodpsn_7TM"/>
</dbReference>
<keyword evidence="7 9" id="KW-0675">Receptor</keyword>
<feature type="transmembrane region" description="Helical" evidence="10">
    <location>
        <begin position="75"/>
        <end position="102"/>
    </location>
</feature>
<dbReference type="PRINTS" id="PR01012">
    <property type="entry name" value="NRPEPTIDEYR"/>
</dbReference>
<evidence type="ECO:0000313" key="12">
    <source>
        <dbReference type="EMBL" id="KAF3429516.1"/>
    </source>
</evidence>
<evidence type="ECO:0000256" key="5">
    <source>
        <dbReference type="ARBA" id="ARBA00023040"/>
    </source>
</evidence>
<evidence type="ECO:0000256" key="4">
    <source>
        <dbReference type="ARBA" id="ARBA00022989"/>
    </source>
</evidence>
<evidence type="ECO:0000256" key="10">
    <source>
        <dbReference type="SAM" id="Phobius"/>
    </source>
</evidence>
<keyword evidence="13" id="KW-1185">Reference proteome</keyword>
<feature type="transmembrane region" description="Helical" evidence="10">
    <location>
        <begin position="195"/>
        <end position="214"/>
    </location>
</feature>
<dbReference type="Pfam" id="PF00001">
    <property type="entry name" value="7tm_1"/>
    <property type="match status" value="1"/>
</dbReference>
<name>A0A833SCL2_9HYME</name>
<protein>
    <recommendedName>
        <fullName evidence="11">G-protein coupled receptors family 1 profile domain-containing protein</fullName>
    </recommendedName>
</protein>
<dbReference type="GO" id="GO:0005886">
    <property type="term" value="C:plasma membrane"/>
    <property type="evidence" value="ECO:0007669"/>
    <property type="project" value="TreeGrafter"/>
</dbReference>
<evidence type="ECO:0000256" key="9">
    <source>
        <dbReference type="RuleBase" id="RU000688"/>
    </source>
</evidence>
<comment type="caution">
    <text evidence="12">The sequence shown here is derived from an EMBL/GenBank/DDBJ whole genome shotgun (WGS) entry which is preliminary data.</text>
</comment>
<dbReference type="PROSITE" id="PS00237">
    <property type="entry name" value="G_PROTEIN_RECEP_F1_1"/>
    <property type="match status" value="1"/>
</dbReference>
<dbReference type="GO" id="GO:0004983">
    <property type="term" value="F:neuropeptide Y receptor activity"/>
    <property type="evidence" value="ECO:0007669"/>
    <property type="project" value="InterPro"/>
</dbReference>
<feature type="transmembrane region" description="Helical" evidence="10">
    <location>
        <begin position="243"/>
        <end position="274"/>
    </location>
</feature>
<feature type="transmembrane region" description="Helical" evidence="10">
    <location>
        <begin position="295"/>
        <end position="314"/>
    </location>
</feature>
<dbReference type="SUPFAM" id="SSF81321">
    <property type="entry name" value="Family A G protein-coupled receptor-like"/>
    <property type="match status" value="1"/>
</dbReference>
<feature type="transmembrane region" description="Helical" evidence="10">
    <location>
        <begin position="155"/>
        <end position="174"/>
    </location>
</feature>
<accession>A0A833SCL2</accession>
<comment type="similarity">
    <text evidence="2 9">Belongs to the G-protein coupled receptor 1 family.</text>
</comment>
<dbReference type="PANTHER" id="PTHR24235">
    <property type="entry name" value="NEUROPEPTIDE Y RECEPTOR"/>
    <property type="match status" value="1"/>
</dbReference>
<feature type="transmembrane region" description="Helical" evidence="10">
    <location>
        <begin position="114"/>
        <end position="143"/>
    </location>
</feature>
<evidence type="ECO:0000313" key="13">
    <source>
        <dbReference type="Proteomes" id="UP000655588"/>
    </source>
</evidence>
<evidence type="ECO:0000256" key="1">
    <source>
        <dbReference type="ARBA" id="ARBA00004141"/>
    </source>
</evidence>
<feature type="transmembrane region" description="Helical" evidence="10">
    <location>
        <begin position="334"/>
        <end position="357"/>
    </location>
</feature>
<proteinExistence type="inferred from homology"/>
<dbReference type="FunFam" id="1.20.1070.10:FF:000291">
    <property type="entry name" value="Predicted protein"/>
    <property type="match status" value="1"/>
</dbReference>
<dbReference type="Gene3D" id="1.20.1070.10">
    <property type="entry name" value="Rhodopsin 7-helix transmembrane proteins"/>
    <property type="match status" value="1"/>
</dbReference>
<evidence type="ECO:0000256" key="3">
    <source>
        <dbReference type="ARBA" id="ARBA00022692"/>
    </source>
</evidence>
<comment type="subcellular location">
    <subcellularLocation>
        <location evidence="1">Membrane</location>
        <topology evidence="1">Multi-pass membrane protein</topology>
    </subcellularLocation>
</comment>
<dbReference type="PANTHER" id="PTHR24235:SF29">
    <property type="entry name" value="GH23382P"/>
    <property type="match status" value="1"/>
</dbReference>